<dbReference type="Pfam" id="PF01274">
    <property type="entry name" value="MS_TIM-barrel"/>
    <property type="match status" value="1"/>
</dbReference>
<dbReference type="NCBIfam" id="NF002825">
    <property type="entry name" value="PRK02999.1"/>
    <property type="match status" value="1"/>
</dbReference>
<dbReference type="Pfam" id="PF20659">
    <property type="entry name" value="MS_C"/>
    <property type="match status" value="1"/>
</dbReference>
<dbReference type="Proteomes" id="UP001642464">
    <property type="component" value="Unassembled WGS sequence"/>
</dbReference>
<evidence type="ECO:0000313" key="14">
    <source>
        <dbReference type="EMBL" id="CAK8997468.1"/>
    </source>
</evidence>
<dbReference type="InterPro" id="IPR048357">
    <property type="entry name" value="MSG_insertion"/>
</dbReference>
<evidence type="ECO:0000259" key="13">
    <source>
        <dbReference type="Pfam" id="PF20659"/>
    </source>
</evidence>
<keyword evidence="5" id="KW-0808">Transferase</keyword>
<evidence type="ECO:0000256" key="2">
    <source>
        <dbReference type="ARBA" id="ARBA00022435"/>
    </source>
</evidence>
<dbReference type="InterPro" id="IPR048355">
    <property type="entry name" value="MS_C"/>
</dbReference>
<keyword evidence="2" id="KW-0329">Glyoxylate bypass</keyword>
<dbReference type="InterPro" id="IPR011076">
    <property type="entry name" value="Malate_synth_sf"/>
</dbReference>
<dbReference type="Pfam" id="PF20658">
    <property type="entry name" value="MSG_insertion"/>
    <property type="match status" value="1"/>
</dbReference>
<evidence type="ECO:0000256" key="4">
    <source>
        <dbReference type="ARBA" id="ARBA00022532"/>
    </source>
</evidence>
<dbReference type="SUPFAM" id="SSF51645">
    <property type="entry name" value="Malate synthase G"/>
    <property type="match status" value="1"/>
</dbReference>
<keyword evidence="4" id="KW-0816">Tricarboxylic acid cycle</keyword>
<dbReference type="Gene3D" id="3.20.20.360">
    <property type="entry name" value="Malate synthase, domain 3"/>
    <property type="match status" value="2"/>
</dbReference>
<dbReference type="InterPro" id="IPR001465">
    <property type="entry name" value="Malate_synthase_TIM"/>
</dbReference>
<accession>A0ABP0I4H3</accession>
<dbReference type="InterPro" id="IPR044856">
    <property type="entry name" value="Malate_synth_C_sf"/>
</dbReference>
<comment type="caution">
    <text evidence="14">The sequence shown here is derived from an EMBL/GenBank/DDBJ whole genome shotgun (WGS) entry which is preliminary data.</text>
</comment>
<feature type="domain" description="Malate synthase TIM barrel" evidence="11">
    <location>
        <begin position="389"/>
        <end position="623"/>
    </location>
</feature>
<feature type="region of interest" description="Disordered" evidence="10">
    <location>
        <begin position="253"/>
        <end position="278"/>
    </location>
</feature>
<protein>
    <submittedName>
        <fullName evidence="14">Malate synthase G 1</fullName>
    </submittedName>
</protein>
<proteinExistence type="predicted"/>
<organism evidence="14 15">
    <name type="scientific">Durusdinium trenchii</name>
    <dbReference type="NCBI Taxonomy" id="1381693"/>
    <lineage>
        <taxon>Eukaryota</taxon>
        <taxon>Sar</taxon>
        <taxon>Alveolata</taxon>
        <taxon>Dinophyceae</taxon>
        <taxon>Suessiales</taxon>
        <taxon>Symbiodiniaceae</taxon>
        <taxon>Durusdinium</taxon>
    </lineage>
</organism>
<evidence type="ECO:0000256" key="5">
    <source>
        <dbReference type="ARBA" id="ARBA00022679"/>
    </source>
</evidence>
<evidence type="ECO:0000256" key="3">
    <source>
        <dbReference type="ARBA" id="ARBA00022490"/>
    </source>
</evidence>
<feature type="domain" description="Malate synthase C-terminal" evidence="13">
    <location>
        <begin position="641"/>
        <end position="750"/>
    </location>
</feature>
<keyword evidence="8" id="KW-0558">Oxidation</keyword>
<evidence type="ECO:0000313" key="15">
    <source>
        <dbReference type="Proteomes" id="UP001642464"/>
    </source>
</evidence>
<feature type="compositionally biased region" description="Polar residues" evidence="10">
    <location>
        <begin position="263"/>
        <end position="274"/>
    </location>
</feature>
<dbReference type="PANTHER" id="PTHR42739">
    <property type="entry name" value="MALATE SYNTHASE G"/>
    <property type="match status" value="1"/>
</dbReference>
<feature type="domain" description="Malate synthase G alpha-beta insertion" evidence="12">
    <location>
        <begin position="186"/>
        <end position="259"/>
    </location>
</feature>
<keyword evidence="3" id="KW-0963">Cytoplasm</keyword>
<keyword evidence="7" id="KW-0460">Magnesium</keyword>
<comment type="cofactor">
    <cofactor evidence="1">
        <name>Mg(2+)</name>
        <dbReference type="ChEBI" id="CHEBI:18420"/>
    </cofactor>
</comment>
<dbReference type="Gene3D" id="1.20.1220.12">
    <property type="entry name" value="Malate synthase, domain III"/>
    <property type="match status" value="1"/>
</dbReference>
<reference evidence="14 15" key="1">
    <citation type="submission" date="2024-02" db="EMBL/GenBank/DDBJ databases">
        <authorList>
            <person name="Chen Y."/>
            <person name="Shah S."/>
            <person name="Dougan E. K."/>
            <person name="Thang M."/>
            <person name="Chan C."/>
        </authorList>
    </citation>
    <scope>NUCLEOTIDE SEQUENCE [LARGE SCALE GENOMIC DNA]</scope>
</reference>
<keyword evidence="6" id="KW-0479">Metal-binding</keyword>
<evidence type="ECO:0000259" key="12">
    <source>
        <dbReference type="Pfam" id="PF20658"/>
    </source>
</evidence>
<gene>
    <name evidence="14" type="ORF">SCF082_LOCUS5223</name>
</gene>
<dbReference type="PANTHER" id="PTHR42739:SF1">
    <property type="entry name" value="MALATE SYNTHASE G"/>
    <property type="match status" value="1"/>
</dbReference>
<dbReference type="InterPro" id="IPR006253">
    <property type="entry name" value="Malate_synthG"/>
</dbReference>
<evidence type="ECO:0000256" key="10">
    <source>
        <dbReference type="SAM" id="MobiDB-lite"/>
    </source>
</evidence>
<evidence type="ECO:0000256" key="1">
    <source>
        <dbReference type="ARBA" id="ARBA00001946"/>
    </source>
</evidence>
<sequence>MSSLSATPQGPVPSEYVAIGNLRVNPVLHHTVETTVCPGTGFSSNYFWTCLDRVVAELRPEVERCLVKRDELQSKIDSWYEEGKKRGADLTQPEFRPACREFLKDIGYLCEDKGPVNVTTQFVDDEIARVPAPQLVVPSDNARYVLNAVNARWGSLYDALYGFDVIPAYAVTSSGVEVNSAKGGGYNPMRGEAVIDFANGFLDEIAPLAGGKWSQVCRLWPKFVGTVQRLELLLEDGSTTSLKTPSLFVGSQGNLGPPDADPSKNQAAGPSSAPSVPDQGRIFLKHNGLYMILEIDRSHPIGKAALSGIKDITAESALTAILDMEDSVSAVDAEDKCRIYSNICGIFKGTLEAPFLKDGKAMTRKMNPDVWYRDDKGNVCTIPGRALALVRNVGHHMFTDMVLTADGKQVPEGFVDCMVTTAAALQDLRGTGRLMNSREGSVYIVKPKQHGPDEIALTSRLFGRAEQFFGLRRNTIKMGIMDEERRTSANLRECLRQAAERVFFINTGFLDRTGDEIHTCMLAGPVVRKADMKKQNWIQSYEAGNVDVGLHCGLQGRAQIGKGMWAKPDSMKDMLDGKIAELMAGASTAWVPSPAAATLHSLHYHHVNVPERQMQLAMRPAAKIELLLEPPLLGQKLSDEEIQHELKENAQSILGYVVRWIDLGIGCSKVPDLSNIGLMEDRATLRISSQLMANWLHHGVVSEAQVRETFLEMAKLVDQQNAREPGYLPLSVNPDASPAFQAALKLVLEGKRAPNGYTEYTLHEARKKVKGEIGGRAKM</sequence>
<dbReference type="EMBL" id="CAXAMM010002792">
    <property type="protein sequence ID" value="CAK8997468.1"/>
    <property type="molecule type" value="Genomic_DNA"/>
</dbReference>
<evidence type="ECO:0000256" key="8">
    <source>
        <dbReference type="ARBA" id="ARBA00023097"/>
    </source>
</evidence>
<evidence type="ECO:0000256" key="9">
    <source>
        <dbReference type="ARBA" id="ARBA00047918"/>
    </source>
</evidence>
<evidence type="ECO:0000256" key="6">
    <source>
        <dbReference type="ARBA" id="ARBA00022723"/>
    </source>
</evidence>
<comment type="catalytic activity">
    <reaction evidence="9">
        <text>glyoxylate + acetyl-CoA + H2O = (S)-malate + CoA + H(+)</text>
        <dbReference type="Rhea" id="RHEA:18181"/>
        <dbReference type="ChEBI" id="CHEBI:15377"/>
        <dbReference type="ChEBI" id="CHEBI:15378"/>
        <dbReference type="ChEBI" id="CHEBI:15589"/>
        <dbReference type="ChEBI" id="CHEBI:36655"/>
        <dbReference type="ChEBI" id="CHEBI:57287"/>
        <dbReference type="ChEBI" id="CHEBI:57288"/>
        <dbReference type="EC" id="2.3.3.9"/>
    </reaction>
</comment>
<evidence type="ECO:0000259" key="11">
    <source>
        <dbReference type="Pfam" id="PF01274"/>
    </source>
</evidence>
<evidence type="ECO:0000256" key="7">
    <source>
        <dbReference type="ARBA" id="ARBA00022842"/>
    </source>
</evidence>
<name>A0ABP0I4H3_9DINO</name>
<dbReference type="InterPro" id="IPR046363">
    <property type="entry name" value="MS_N_TIM-barrel_dom"/>
</dbReference>
<keyword evidence="15" id="KW-1185">Reference proteome</keyword>